<name>A0A9X1YKF2_9BURK</name>
<keyword evidence="1" id="KW-1133">Transmembrane helix</keyword>
<dbReference type="SUPFAM" id="SSF55874">
    <property type="entry name" value="ATPase domain of HSP90 chaperone/DNA topoisomerase II/histidine kinase"/>
    <property type="match status" value="1"/>
</dbReference>
<dbReference type="InterPro" id="IPR010559">
    <property type="entry name" value="Sig_transdc_His_kin_internal"/>
</dbReference>
<dbReference type="Proteomes" id="UP001139353">
    <property type="component" value="Unassembled WGS sequence"/>
</dbReference>
<dbReference type="Gene3D" id="3.30.565.10">
    <property type="entry name" value="Histidine kinase-like ATPase, C-terminal domain"/>
    <property type="match status" value="1"/>
</dbReference>
<dbReference type="GO" id="GO:0016020">
    <property type="term" value="C:membrane"/>
    <property type="evidence" value="ECO:0007669"/>
    <property type="project" value="InterPro"/>
</dbReference>
<sequence length="357" mass="39078">MRSASRLLPWLAYAAFWLGVGLFFSLAEWQHYVRGGGPYPWEPFLWEISGSVTAGILALAVYRLNDALLSRHVGMAARIAAYLAGLVVFSAAHSALMYGIRYAVYALAGLHYDPGSLDSVLGYESAKDVVTYTLVLGLSMGWRSFRREQRQAAEVERLNAHLAEARLARLQEQIQPHFLFNTLNLISSVMHEDVERADRILAELADLLRQSISAANVAEHTLAQEMRWVEPFLSIMRQRFGERLRSRIEISEAAARCIVPTLLLMAPVENAVKHGVARSTAGADVAVSADVVDGQLRIDIVDTGDAPLTEQSGGTGLANARARLATLHGDAAGIALQREDGRTRVRVTLPARARAPA</sequence>
<feature type="domain" description="Signal transduction histidine kinase internal region" evidence="2">
    <location>
        <begin position="165"/>
        <end position="244"/>
    </location>
</feature>
<keyword evidence="1" id="KW-0472">Membrane</keyword>
<keyword evidence="4" id="KW-1185">Reference proteome</keyword>
<dbReference type="GO" id="GO:0000155">
    <property type="term" value="F:phosphorelay sensor kinase activity"/>
    <property type="evidence" value="ECO:0007669"/>
    <property type="project" value="InterPro"/>
</dbReference>
<feature type="transmembrane region" description="Helical" evidence="1">
    <location>
        <begin position="76"/>
        <end position="100"/>
    </location>
</feature>
<evidence type="ECO:0000256" key="1">
    <source>
        <dbReference type="SAM" id="Phobius"/>
    </source>
</evidence>
<dbReference type="AlphaFoldDB" id="A0A9X1YKF2"/>
<feature type="transmembrane region" description="Helical" evidence="1">
    <location>
        <begin position="44"/>
        <end position="64"/>
    </location>
</feature>
<evidence type="ECO:0000313" key="4">
    <source>
        <dbReference type="Proteomes" id="UP001139353"/>
    </source>
</evidence>
<dbReference type="EMBL" id="JAJLJH010000007">
    <property type="protein sequence ID" value="MCK9688179.1"/>
    <property type="molecule type" value="Genomic_DNA"/>
</dbReference>
<gene>
    <name evidence="3" type="ORF">LPC04_20935</name>
</gene>
<dbReference type="RefSeq" id="WP_275684223.1">
    <property type="nucleotide sequence ID" value="NZ_JAJLJH010000007.1"/>
</dbReference>
<keyword evidence="3" id="KW-0808">Transferase</keyword>
<dbReference type="PANTHER" id="PTHR34220">
    <property type="entry name" value="SENSOR HISTIDINE KINASE YPDA"/>
    <property type="match status" value="1"/>
</dbReference>
<feature type="transmembrane region" description="Helical" evidence="1">
    <location>
        <begin position="7"/>
        <end position="24"/>
    </location>
</feature>
<evidence type="ECO:0000313" key="3">
    <source>
        <dbReference type="EMBL" id="MCK9688179.1"/>
    </source>
</evidence>
<dbReference type="PANTHER" id="PTHR34220:SF7">
    <property type="entry name" value="SENSOR HISTIDINE KINASE YPDA"/>
    <property type="match status" value="1"/>
</dbReference>
<feature type="transmembrane region" description="Helical" evidence="1">
    <location>
        <begin position="120"/>
        <end position="142"/>
    </location>
</feature>
<accession>A0A9X1YKF2</accession>
<proteinExistence type="predicted"/>
<protein>
    <submittedName>
        <fullName evidence="3">Histidine kinase</fullName>
    </submittedName>
</protein>
<keyword evidence="3" id="KW-0418">Kinase</keyword>
<reference evidence="3" key="1">
    <citation type="submission" date="2021-11" db="EMBL/GenBank/DDBJ databases">
        <title>BS-T2-15 a new species belonging to the Comamonadaceae family isolated from the soil of a French oak forest.</title>
        <authorList>
            <person name="Mieszkin S."/>
            <person name="Alain K."/>
        </authorList>
    </citation>
    <scope>NUCLEOTIDE SEQUENCE</scope>
    <source>
        <strain evidence="3">BS-T2-15</strain>
    </source>
</reference>
<dbReference type="InterPro" id="IPR050640">
    <property type="entry name" value="Bact_2-comp_sensor_kinase"/>
</dbReference>
<dbReference type="InterPro" id="IPR036890">
    <property type="entry name" value="HATPase_C_sf"/>
</dbReference>
<dbReference type="Pfam" id="PF06580">
    <property type="entry name" value="His_kinase"/>
    <property type="match status" value="1"/>
</dbReference>
<keyword evidence="1" id="KW-0812">Transmembrane</keyword>
<comment type="caution">
    <text evidence="3">The sequence shown here is derived from an EMBL/GenBank/DDBJ whole genome shotgun (WGS) entry which is preliminary data.</text>
</comment>
<evidence type="ECO:0000259" key="2">
    <source>
        <dbReference type="Pfam" id="PF06580"/>
    </source>
</evidence>
<organism evidence="3 4">
    <name type="scientific">Scleromatobacter humisilvae</name>
    <dbReference type="NCBI Taxonomy" id="2897159"/>
    <lineage>
        <taxon>Bacteria</taxon>
        <taxon>Pseudomonadati</taxon>
        <taxon>Pseudomonadota</taxon>
        <taxon>Betaproteobacteria</taxon>
        <taxon>Burkholderiales</taxon>
        <taxon>Sphaerotilaceae</taxon>
        <taxon>Scleromatobacter</taxon>
    </lineage>
</organism>